<keyword evidence="6 7" id="KW-0472">Membrane</keyword>
<feature type="transmembrane region" description="Helical" evidence="7">
    <location>
        <begin position="107"/>
        <end position="130"/>
    </location>
</feature>
<name>A0A1G2CW65_9BACT</name>
<feature type="transmembrane region" description="Helical" evidence="7">
    <location>
        <begin position="223"/>
        <end position="244"/>
    </location>
</feature>
<dbReference type="PANTHER" id="PTHR34184">
    <property type="entry name" value="UPF0718 PROTEIN YCGR"/>
    <property type="match status" value="1"/>
</dbReference>
<proteinExistence type="inferred from homology"/>
<comment type="caution">
    <text evidence="8">The sequence shown here is derived from an EMBL/GenBank/DDBJ whole genome shotgun (WGS) entry which is preliminary data.</text>
</comment>
<dbReference type="InterPro" id="IPR052923">
    <property type="entry name" value="UPF0718"/>
</dbReference>
<organism evidence="8 9">
    <name type="scientific">Candidatus Lloydbacteria bacterium RIFCSPHIGHO2_01_FULL_49_22</name>
    <dbReference type="NCBI Taxonomy" id="1798658"/>
    <lineage>
        <taxon>Bacteria</taxon>
        <taxon>Candidatus Lloydiibacteriota</taxon>
    </lineage>
</organism>
<comment type="similarity">
    <text evidence="2">Belongs to the UPF0718 family.</text>
</comment>
<accession>A0A1G2CW65</accession>
<dbReference type="EMBL" id="MHLI01000008">
    <property type="protein sequence ID" value="OGZ05593.1"/>
    <property type="molecule type" value="Genomic_DNA"/>
</dbReference>
<protein>
    <recommendedName>
        <fullName evidence="10">Permease</fullName>
    </recommendedName>
</protein>
<feature type="transmembrane region" description="Helical" evidence="7">
    <location>
        <begin position="51"/>
        <end position="73"/>
    </location>
</feature>
<sequence length="275" mass="30356">MIIEFIPVFAEYAWQVMPWFIAGLVLAIVFEKHFGKKVLPKYFCEYHPLSVSALLLVGMISPFSILSGLPLAMQLLKRGAHPALLLSFFAAERVYDLQSFPIIEGIFGWKFAIINVLIVFVALFVASWLVKDSIIAYQSRPETALEHDGWKKHAKMLFVVMVGIAIAALFRVTVPEAVFTQYAGDFLGSVITALLLGFFLYLGTIVGNYPLAGAFSELGMHGAGLMTFLSASSLLNIVIVALFVSSISPRVVAKYFVIYGSVATILSIFYGIFIY</sequence>
<evidence type="ECO:0000256" key="3">
    <source>
        <dbReference type="ARBA" id="ARBA00022475"/>
    </source>
</evidence>
<evidence type="ECO:0000256" key="5">
    <source>
        <dbReference type="ARBA" id="ARBA00022989"/>
    </source>
</evidence>
<evidence type="ECO:0000313" key="8">
    <source>
        <dbReference type="EMBL" id="OGZ05593.1"/>
    </source>
</evidence>
<dbReference type="InterPro" id="IPR005524">
    <property type="entry name" value="DUF318"/>
</dbReference>
<keyword evidence="4 7" id="KW-0812">Transmembrane</keyword>
<keyword evidence="3" id="KW-1003">Cell membrane</keyword>
<feature type="transmembrane region" description="Helical" evidence="7">
    <location>
        <begin position="256"/>
        <end position="274"/>
    </location>
</feature>
<evidence type="ECO:0000256" key="1">
    <source>
        <dbReference type="ARBA" id="ARBA00004651"/>
    </source>
</evidence>
<gene>
    <name evidence="8" type="ORF">A2845_04500</name>
</gene>
<dbReference type="Pfam" id="PF03773">
    <property type="entry name" value="ArsP_1"/>
    <property type="match status" value="1"/>
</dbReference>
<evidence type="ECO:0000256" key="4">
    <source>
        <dbReference type="ARBA" id="ARBA00022692"/>
    </source>
</evidence>
<reference evidence="8 9" key="1">
    <citation type="journal article" date="2016" name="Nat. Commun.">
        <title>Thousands of microbial genomes shed light on interconnected biogeochemical processes in an aquifer system.</title>
        <authorList>
            <person name="Anantharaman K."/>
            <person name="Brown C.T."/>
            <person name="Hug L.A."/>
            <person name="Sharon I."/>
            <person name="Castelle C.J."/>
            <person name="Probst A.J."/>
            <person name="Thomas B.C."/>
            <person name="Singh A."/>
            <person name="Wilkins M.J."/>
            <person name="Karaoz U."/>
            <person name="Brodie E.L."/>
            <person name="Williams K.H."/>
            <person name="Hubbard S.S."/>
            <person name="Banfield J.F."/>
        </authorList>
    </citation>
    <scope>NUCLEOTIDE SEQUENCE [LARGE SCALE GENOMIC DNA]</scope>
</reference>
<keyword evidence="5 7" id="KW-1133">Transmembrane helix</keyword>
<dbReference type="PANTHER" id="PTHR34184:SF4">
    <property type="entry name" value="UPF0718 PROTEIN YCGR"/>
    <property type="match status" value="1"/>
</dbReference>
<feature type="transmembrane region" description="Helical" evidence="7">
    <location>
        <begin position="12"/>
        <end position="30"/>
    </location>
</feature>
<dbReference type="Proteomes" id="UP000177122">
    <property type="component" value="Unassembled WGS sequence"/>
</dbReference>
<evidence type="ECO:0000313" key="9">
    <source>
        <dbReference type="Proteomes" id="UP000177122"/>
    </source>
</evidence>
<evidence type="ECO:0000256" key="7">
    <source>
        <dbReference type="SAM" id="Phobius"/>
    </source>
</evidence>
<evidence type="ECO:0000256" key="6">
    <source>
        <dbReference type="ARBA" id="ARBA00023136"/>
    </source>
</evidence>
<comment type="subcellular location">
    <subcellularLocation>
        <location evidence="1">Cell membrane</location>
        <topology evidence="1">Multi-pass membrane protein</topology>
    </subcellularLocation>
</comment>
<feature type="transmembrane region" description="Helical" evidence="7">
    <location>
        <begin position="186"/>
        <end position="211"/>
    </location>
</feature>
<dbReference type="AlphaFoldDB" id="A0A1G2CW65"/>
<feature type="transmembrane region" description="Helical" evidence="7">
    <location>
        <begin position="156"/>
        <end position="174"/>
    </location>
</feature>
<dbReference type="GO" id="GO:0005886">
    <property type="term" value="C:plasma membrane"/>
    <property type="evidence" value="ECO:0007669"/>
    <property type="project" value="UniProtKB-SubCell"/>
</dbReference>
<evidence type="ECO:0000256" key="2">
    <source>
        <dbReference type="ARBA" id="ARBA00006386"/>
    </source>
</evidence>
<evidence type="ECO:0008006" key="10">
    <source>
        <dbReference type="Google" id="ProtNLM"/>
    </source>
</evidence>